<sequence length="171" mass="18467">MSGPPPINTSVPSAHSSHSAKTPIEQLSAEQIQSLKDVFSLFDKDGSGSISTSELGDVMRSLGQNPTDAELQDMVNEVDTDQSGSIELNEFMAMMATSLQPQDTAEETRAAFNVFDKDGSGTISASELRDVMKSLGENLTDAEIDEMIREADKDNNGTIDYEEFANLLSPK</sequence>
<dbReference type="PROSITE" id="PS50222">
    <property type="entry name" value="EF_HAND_2"/>
    <property type="match status" value="4"/>
</dbReference>
<evidence type="ECO:0000256" key="1">
    <source>
        <dbReference type="ARBA" id="ARBA00020786"/>
    </source>
</evidence>
<dbReference type="InterPro" id="IPR018247">
    <property type="entry name" value="EF_Hand_1_Ca_BS"/>
</dbReference>
<organism evidence="6 7">
    <name type="scientific">Lithohypha guttulata</name>
    <dbReference type="NCBI Taxonomy" id="1690604"/>
    <lineage>
        <taxon>Eukaryota</taxon>
        <taxon>Fungi</taxon>
        <taxon>Dikarya</taxon>
        <taxon>Ascomycota</taxon>
        <taxon>Pezizomycotina</taxon>
        <taxon>Eurotiomycetes</taxon>
        <taxon>Chaetothyriomycetidae</taxon>
        <taxon>Chaetothyriales</taxon>
        <taxon>Trichomeriaceae</taxon>
        <taxon>Lithohypha</taxon>
    </lineage>
</organism>
<keyword evidence="3" id="KW-0106">Calcium</keyword>
<evidence type="ECO:0000256" key="2">
    <source>
        <dbReference type="ARBA" id="ARBA00022737"/>
    </source>
</evidence>
<evidence type="ECO:0000259" key="5">
    <source>
        <dbReference type="PROSITE" id="PS50222"/>
    </source>
</evidence>
<accession>A0ABR0K876</accession>
<dbReference type="Gene3D" id="1.10.238.10">
    <property type="entry name" value="EF-hand"/>
    <property type="match status" value="3"/>
</dbReference>
<proteinExistence type="predicted"/>
<evidence type="ECO:0000313" key="7">
    <source>
        <dbReference type="Proteomes" id="UP001345013"/>
    </source>
</evidence>
<dbReference type="PANTHER" id="PTHR23048:SF0">
    <property type="entry name" value="CALMODULIN LIKE 3"/>
    <property type="match status" value="1"/>
</dbReference>
<evidence type="ECO:0000256" key="4">
    <source>
        <dbReference type="SAM" id="MobiDB-lite"/>
    </source>
</evidence>
<dbReference type="Pfam" id="PF13499">
    <property type="entry name" value="EF-hand_7"/>
    <property type="match status" value="2"/>
</dbReference>
<protein>
    <recommendedName>
        <fullName evidence="1">Calmodulin</fullName>
    </recommendedName>
</protein>
<feature type="domain" description="EF-hand" evidence="5">
    <location>
        <begin position="103"/>
        <end position="138"/>
    </location>
</feature>
<feature type="domain" description="EF-hand" evidence="5">
    <location>
        <begin position="139"/>
        <end position="171"/>
    </location>
</feature>
<feature type="compositionally biased region" description="Polar residues" evidence="4">
    <location>
        <begin position="8"/>
        <end position="20"/>
    </location>
</feature>
<dbReference type="SUPFAM" id="SSF47473">
    <property type="entry name" value="EF-hand"/>
    <property type="match status" value="1"/>
</dbReference>
<feature type="domain" description="EF-hand" evidence="5">
    <location>
        <begin position="66"/>
        <end position="101"/>
    </location>
</feature>
<keyword evidence="2" id="KW-0677">Repeat</keyword>
<dbReference type="InterPro" id="IPR050230">
    <property type="entry name" value="CALM/Myosin/TropC-like"/>
</dbReference>
<dbReference type="PROSITE" id="PS00018">
    <property type="entry name" value="EF_HAND_1"/>
    <property type="match status" value="4"/>
</dbReference>
<dbReference type="InterPro" id="IPR011992">
    <property type="entry name" value="EF-hand-dom_pair"/>
</dbReference>
<evidence type="ECO:0000256" key="3">
    <source>
        <dbReference type="ARBA" id="ARBA00022837"/>
    </source>
</evidence>
<evidence type="ECO:0000313" key="6">
    <source>
        <dbReference type="EMBL" id="KAK5089441.1"/>
    </source>
</evidence>
<reference evidence="6 7" key="1">
    <citation type="submission" date="2023-08" db="EMBL/GenBank/DDBJ databases">
        <title>Black Yeasts Isolated from many extreme environments.</title>
        <authorList>
            <person name="Coleine C."/>
            <person name="Stajich J.E."/>
            <person name="Selbmann L."/>
        </authorList>
    </citation>
    <scope>NUCLEOTIDE SEQUENCE [LARGE SCALE GENOMIC DNA]</scope>
    <source>
        <strain evidence="6 7">CCFEE 5885</strain>
    </source>
</reference>
<gene>
    <name evidence="6" type="primary">CCM1</name>
    <name evidence="6" type="ORF">LTR24_006257</name>
</gene>
<keyword evidence="7" id="KW-1185">Reference proteome</keyword>
<feature type="domain" description="EF-hand" evidence="5">
    <location>
        <begin position="30"/>
        <end position="65"/>
    </location>
</feature>
<dbReference type="PANTHER" id="PTHR23048">
    <property type="entry name" value="MYOSIN LIGHT CHAIN 1, 3"/>
    <property type="match status" value="1"/>
</dbReference>
<name>A0ABR0K876_9EURO</name>
<dbReference type="InterPro" id="IPR002048">
    <property type="entry name" value="EF_hand_dom"/>
</dbReference>
<dbReference type="CDD" id="cd00051">
    <property type="entry name" value="EFh"/>
    <property type="match status" value="1"/>
</dbReference>
<feature type="region of interest" description="Disordered" evidence="4">
    <location>
        <begin position="1"/>
        <end position="28"/>
    </location>
</feature>
<comment type="caution">
    <text evidence="6">The sequence shown here is derived from an EMBL/GenBank/DDBJ whole genome shotgun (WGS) entry which is preliminary data.</text>
</comment>
<dbReference type="SMART" id="SM00054">
    <property type="entry name" value="EFh"/>
    <property type="match status" value="4"/>
</dbReference>
<dbReference type="EMBL" id="JAVRRG010000078">
    <property type="protein sequence ID" value="KAK5089441.1"/>
    <property type="molecule type" value="Genomic_DNA"/>
</dbReference>
<dbReference type="Proteomes" id="UP001345013">
    <property type="component" value="Unassembled WGS sequence"/>
</dbReference>